<organism evidence="1 2">
    <name type="scientific">Aliidongia dinghuensis</name>
    <dbReference type="NCBI Taxonomy" id="1867774"/>
    <lineage>
        <taxon>Bacteria</taxon>
        <taxon>Pseudomonadati</taxon>
        <taxon>Pseudomonadota</taxon>
        <taxon>Alphaproteobacteria</taxon>
        <taxon>Rhodospirillales</taxon>
        <taxon>Dongiaceae</taxon>
        <taxon>Aliidongia</taxon>
    </lineage>
</organism>
<comment type="caution">
    <text evidence="1">The sequence shown here is derived from an EMBL/GenBank/DDBJ whole genome shotgun (WGS) entry which is preliminary data.</text>
</comment>
<reference evidence="1" key="2">
    <citation type="submission" date="2020-09" db="EMBL/GenBank/DDBJ databases">
        <authorList>
            <person name="Sun Q."/>
            <person name="Zhou Y."/>
        </authorList>
    </citation>
    <scope>NUCLEOTIDE SEQUENCE</scope>
    <source>
        <strain evidence="1">CGMCC 1.15725</strain>
    </source>
</reference>
<dbReference type="AlphaFoldDB" id="A0A8J2YUQ8"/>
<keyword evidence="2" id="KW-1185">Reference proteome</keyword>
<evidence type="ECO:0000313" key="1">
    <source>
        <dbReference type="EMBL" id="GGF18689.1"/>
    </source>
</evidence>
<evidence type="ECO:0000313" key="2">
    <source>
        <dbReference type="Proteomes" id="UP000646365"/>
    </source>
</evidence>
<name>A0A8J2YUQ8_9PROT</name>
<protein>
    <submittedName>
        <fullName evidence="1">Uncharacterized protein</fullName>
    </submittedName>
</protein>
<dbReference type="EMBL" id="BMJQ01000006">
    <property type="protein sequence ID" value="GGF18689.1"/>
    <property type="molecule type" value="Genomic_DNA"/>
</dbReference>
<sequence>MITVLDERESYFLVTNGSQFAVVERRAGKYYSLHAGVRHGVALDDAGVLELIHEAGAHDEKAARRLFDEVSEQWRDIFEHLR</sequence>
<reference evidence="1" key="1">
    <citation type="journal article" date="2014" name="Int. J. Syst. Evol. Microbiol.">
        <title>Complete genome sequence of Corynebacterium casei LMG S-19264T (=DSM 44701T), isolated from a smear-ripened cheese.</title>
        <authorList>
            <consortium name="US DOE Joint Genome Institute (JGI-PGF)"/>
            <person name="Walter F."/>
            <person name="Albersmeier A."/>
            <person name="Kalinowski J."/>
            <person name="Ruckert C."/>
        </authorList>
    </citation>
    <scope>NUCLEOTIDE SEQUENCE</scope>
    <source>
        <strain evidence="1">CGMCC 1.15725</strain>
    </source>
</reference>
<dbReference type="RefSeq" id="WP_189046275.1">
    <property type="nucleotide sequence ID" value="NZ_BMJQ01000006.1"/>
</dbReference>
<dbReference type="Proteomes" id="UP000646365">
    <property type="component" value="Unassembled WGS sequence"/>
</dbReference>
<proteinExistence type="predicted"/>
<gene>
    <name evidence="1" type="ORF">GCM10011611_25710</name>
</gene>
<accession>A0A8J2YUQ8</accession>